<evidence type="ECO:0000313" key="2">
    <source>
        <dbReference type="EMBL" id="GGD41890.1"/>
    </source>
</evidence>
<dbReference type="GO" id="GO:0005737">
    <property type="term" value="C:cytoplasm"/>
    <property type="evidence" value="ECO:0007669"/>
    <property type="project" value="TreeGrafter"/>
</dbReference>
<dbReference type="PANTHER" id="PTHR15032">
    <property type="entry name" value="N-ACYL-PHOSPHATIDYLETHANOLAMINE-HYDROLYZING PHOSPHOLIPASE D"/>
    <property type="match status" value="1"/>
</dbReference>
<comment type="caution">
    <text evidence="2">The sequence shown here is derived from an EMBL/GenBank/DDBJ whole genome shotgun (WGS) entry which is preliminary data.</text>
</comment>
<keyword evidence="3" id="KW-1185">Reference proteome</keyword>
<organism evidence="2 3">
    <name type="scientific">Aureimonas glaciei</name>
    <dbReference type="NCBI Taxonomy" id="1776957"/>
    <lineage>
        <taxon>Bacteria</taxon>
        <taxon>Pseudomonadati</taxon>
        <taxon>Pseudomonadota</taxon>
        <taxon>Alphaproteobacteria</taxon>
        <taxon>Hyphomicrobiales</taxon>
        <taxon>Aurantimonadaceae</taxon>
        <taxon>Aureimonas</taxon>
    </lineage>
</organism>
<dbReference type="PANTHER" id="PTHR15032:SF4">
    <property type="entry name" value="N-ACYL-PHOSPHATIDYLETHANOLAMINE-HYDROLYZING PHOSPHOLIPASE D"/>
    <property type="match status" value="1"/>
</dbReference>
<proteinExistence type="predicted"/>
<feature type="domain" description="Metallo-beta-lactamase" evidence="1">
    <location>
        <begin position="89"/>
        <end position="287"/>
    </location>
</feature>
<protein>
    <submittedName>
        <fullName evidence="2">Membrane protein</fullName>
    </submittedName>
</protein>
<reference evidence="2" key="2">
    <citation type="submission" date="2020-09" db="EMBL/GenBank/DDBJ databases">
        <authorList>
            <person name="Sun Q."/>
            <person name="Zhou Y."/>
        </authorList>
    </citation>
    <scope>NUCLEOTIDE SEQUENCE</scope>
    <source>
        <strain evidence="2">CGMCC 1.15493</strain>
    </source>
</reference>
<evidence type="ECO:0000313" key="3">
    <source>
        <dbReference type="Proteomes" id="UP000613160"/>
    </source>
</evidence>
<sequence length="359" mass="39539">MLKPFVNPYYAGPVSDHFDGKRFFNPGGEMPASLRQIWEWQRSGQRLKWPVAAPSPLAPDVPPAAVTGDAARMVAIGHASFLLQTGGLNILFDPVWSDRCAPPVGPKRHNVPGIAFDDLPEIHVVCVSHSHYDHMDRPTLERLFDRHRPRFLAPLGCDALIRGFRKKADVSAHDWHERVRLSGEVAVTLDPTHHWSARGALDRRMTLWASFAVETPAGLVYVVGDSGFHGGENYRAARARYGAPKLAVLPIGAYAPRSVMRPQHQDPDEAVRAARFLQAEMSLGSHFGTFQLTDEALEDPVTRLEAALARWDLSPSRFLPAHPGRVHCLPHRIDASLPPFLAPTAEATAPTDHGSLPPA</sequence>
<dbReference type="InterPro" id="IPR001279">
    <property type="entry name" value="Metallo-B-lactamas"/>
</dbReference>
<reference evidence="2" key="1">
    <citation type="journal article" date="2014" name="Int. J. Syst. Evol. Microbiol.">
        <title>Complete genome sequence of Corynebacterium casei LMG S-19264T (=DSM 44701T), isolated from a smear-ripened cheese.</title>
        <authorList>
            <consortium name="US DOE Joint Genome Institute (JGI-PGF)"/>
            <person name="Walter F."/>
            <person name="Albersmeier A."/>
            <person name="Kalinowski J."/>
            <person name="Ruckert C."/>
        </authorList>
    </citation>
    <scope>NUCLEOTIDE SEQUENCE</scope>
    <source>
        <strain evidence="2">CGMCC 1.15493</strain>
    </source>
</reference>
<dbReference type="InterPro" id="IPR036866">
    <property type="entry name" value="RibonucZ/Hydroxyglut_hydro"/>
</dbReference>
<name>A0A916YE56_9HYPH</name>
<dbReference type="Gene3D" id="3.60.15.10">
    <property type="entry name" value="Ribonuclease Z/Hydroxyacylglutathione hydrolase-like"/>
    <property type="match status" value="1"/>
</dbReference>
<dbReference type="AlphaFoldDB" id="A0A916YE56"/>
<dbReference type="EMBL" id="BMJJ01000019">
    <property type="protein sequence ID" value="GGD41890.1"/>
    <property type="molecule type" value="Genomic_DNA"/>
</dbReference>
<dbReference type="Proteomes" id="UP000613160">
    <property type="component" value="Unassembled WGS sequence"/>
</dbReference>
<dbReference type="Pfam" id="PF12706">
    <property type="entry name" value="Lactamase_B_2"/>
    <property type="match status" value="1"/>
</dbReference>
<dbReference type="RefSeq" id="WP_244640494.1">
    <property type="nucleotide sequence ID" value="NZ_BMJJ01000019.1"/>
</dbReference>
<dbReference type="SUPFAM" id="SSF56281">
    <property type="entry name" value="Metallo-hydrolase/oxidoreductase"/>
    <property type="match status" value="1"/>
</dbReference>
<gene>
    <name evidence="2" type="ORF">GCM10011335_50750</name>
</gene>
<evidence type="ECO:0000259" key="1">
    <source>
        <dbReference type="Pfam" id="PF12706"/>
    </source>
</evidence>
<accession>A0A916YE56</accession>